<comment type="caution">
    <text evidence="1">The sequence shown here is derived from an EMBL/GenBank/DDBJ whole genome shotgun (WGS) entry which is preliminary data.</text>
</comment>
<dbReference type="AlphaFoldDB" id="A0A940N3K1"/>
<gene>
    <name evidence="1" type="ORF">J5Y10_12345</name>
</gene>
<keyword evidence="2" id="KW-1185">Reference proteome</keyword>
<name>A0A940N3K1_9PROT</name>
<protein>
    <submittedName>
        <fullName evidence="1">Uncharacterized protein</fullName>
    </submittedName>
</protein>
<dbReference type="EMBL" id="JAGIZA010000006">
    <property type="protein sequence ID" value="MBP0493567.1"/>
    <property type="molecule type" value="Genomic_DNA"/>
</dbReference>
<proteinExistence type="predicted"/>
<dbReference type="Proteomes" id="UP000677537">
    <property type="component" value="Unassembled WGS sequence"/>
</dbReference>
<evidence type="ECO:0000313" key="1">
    <source>
        <dbReference type="EMBL" id="MBP0493567.1"/>
    </source>
</evidence>
<reference evidence="1" key="1">
    <citation type="submission" date="2021-03" db="EMBL/GenBank/DDBJ databases">
        <authorList>
            <person name="So Y."/>
        </authorList>
    </citation>
    <scope>NUCLEOTIDE SEQUENCE</scope>
    <source>
        <strain evidence="1">SG15</strain>
    </source>
</reference>
<accession>A0A940N3K1</accession>
<dbReference type="RefSeq" id="WP_209373939.1">
    <property type="nucleotide sequence ID" value="NZ_JAGIZA010000006.1"/>
</dbReference>
<evidence type="ECO:0000313" key="2">
    <source>
        <dbReference type="Proteomes" id="UP000677537"/>
    </source>
</evidence>
<sequence length="110" mass="11894">MPDRDPALETLAEIANDNLAERIRHEAAARILVAARRIHALLDRRGGDHLVDSLAAGWDPHAVTALEYTETMPVRVLDGLLAAAPRWARAMRDLVEPSAFENPTPGAAAA</sequence>
<organism evidence="1 2">
    <name type="scientific">Roseomonas indoligenes</name>
    <dbReference type="NCBI Taxonomy" id="2820811"/>
    <lineage>
        <taxon>Bacteria</taxon>
        <taxon>Pseudomonadati</taxon>
        <taxon>Pseudomonadota</taxon>
        <taxon>Alphaproteobacteria</taxon>
        <taxon>Acetobacterales</taxon>
        <taxon>Roseomonadaceae</taxon>
        <taxon>Roseomonas</taxon>
    </lineage>
</organism>